<protein>
    <submittedName>
        <fullName evidence="1">Uncharacterized protein</fullName>
    </submittedName>
</protein>
<dbReference type="EMBL" id="CP126664">
    <property type="protein sequence ID" value="WKA08439.1"/>
    <property type="molecule type" value="Genomic_DNA"/>
</dbReference>
<dbReference type="Proteomes" id="UP001227230">
    <property type="component" value="Chromosome 17"/>
</dbReference>
<proteinExistence type="predicted"/>
<name>A0ABY9DN35_VITVI</name>
<organism evidence="1 2">
    <name type="scientific">Vitis vinifera</name>
    <name type="common">Grape</name>
    <dbReference type="NCBI Taxonomy" id="29760"/>
    <lineage>
        <taxon>Eukaryota</taxon>
        <taxon>Viridiplantae</taxon>
        <taxon>Streptophyta</taxon>
        <taxon>Embryophyta</taxon>
        <taxon>Tracheophyta</taxon>
        <taxon>Spermatophyta</taxon>
        <taxon>Magnoliopsida</taxon>
        <taxon>eudicotyledons</taxon>
        <taxon>Gunneridae</taxon>
        <taxon>Pentapetalae</taxon>
        <taxon>rosids</taxon>
        <taxon>Vitales</taxon>
        <taxon>Vitaceae</taxon>
        <taxon>Viteae</taxon>
        <taxon>Vitis</taxon>
    </lineage>
</organism>
<accession>A0ABY9DN35</accession>
<evidence type="ECO:0000313" key="1">
    <source>
        <dbReference type="EMBL" id="WKA08439.1"/>
    </source>
</evidence>
<reference evidence="1 2" key="1">
    <citation type="journal article" date="2023" name="Hortic Res">
        <title>The complete reference genome for grapevine (Vitis vinifera L.) genetics and breeding.</title>
        <authorList>
            <person name="Shi X."/>
            <person name="Cao S."/>
            <person name="Wang X."/>
            <person name="Huang S."/>
            <person name="Wang Y."/>
            <person name="Liu Z."/>
            <person name="Liu W."/>
            <person name="Leng X."/>
            <person name="Peng Y."/>
            <person name="Wang N."/>
            <person name="Wang Y."/>
            <person name="Ma Z."/>
            <person name="Xu X."/>
            <person name="Zhang F."/>
            <person name="Xue H."/>
            <person name="Zhong H."/>
            <person name="Wang Y."/>
            <person name="Zhang K."/>
            <person name="Velt A."/>
            <person name="Avia K."/>
            <person name="Holtgrawe D."/>
            <person name="Grimplet J."/>
            <person name="Matus J.T."/>
            <person name="Ware D."/>
            <person name="Wu X."/>
            <person name="Wang H."/>
            <person name="Liu C."/>
            <person name="Fang Y."/>
            <person name="Rustenholz C."/>
            <person name="Cheng Z."/>
            <person name="Xiao H."/>
            <person name="Zhou Y."/>
        </authorList>
    </citation>
    <scope>NUCLEOTIDE SEQUENCE [LARGE SCALE GENOMIC DNA]</scope>
    <source>
        <strain evidence="2">cv. Pinot noir / PN40024</strain>
        <tissue evidence="1">Leaf</tissue>
    </source>
</reference>
<gene>
    <name evidence="1" type="ORF">VitviT2T_026162</name>
</gene>
<sequence length="101" mass="10538">MPPLPASSCTGHVRACTNHQWRQRLLDVARPLPPAPATRAPALAAMAAAPSERHQTAATAPLFPAPPLLLFSPRRHGSPLHRAAGGVFAGGEAIGEEKLCP</sequence>
<keyword evidence="2" id="KW-1185">Reference proteome</keyword>
<evidence type="ECO:0000313" key="2">
    <source>
        <dbReference type="Proteomes" id="UP001227230"/>
    </source>
</evidence>